<dbReference type="InterPro" id="IPR002347">
    <property type="entry name" value="SDR_fam"/>
</dbReference>
<gene>
    <name evidence="5" type="ORF">HZS80_12775</name>
</gene>
<dbReference type="AlphaFoldDB" id="A0A7Z0RZ75"/>
<dbReference type="InterPro" id="IPR057326">
    <property type="entry name" value="KR_dom"/>
</dbReference>
<evidence type="ECO:0000313" key="5">
    <source>
        <dbReference type="EMBL" id="NYS78573.1"/>
    </source>
</evidence>
<evidence type="ECO:0000256" key="2">
    <source>
        <dbReference type="ARBA" id="ARBA00023002"/>
    </source>
</evidence>
<keyword evidence="6" id="KW-1185">Reference proteome</keyword>
<evidence type="ECO:0000313" key="6">
    <source>
        <dbReference type="Proteomes" id="UP000526892"/>
    </source>
</evidence>
<dbReference type="InterPro" id="IPR020904">
    <property type="entry name" value="Sc_DH/Rdtase_CS"/>
</dbReference>
<proteinExistence type="inferred from homology"/>
<sequence>MRLPSLLWPRKNRLPGGWPGQRILITGASGGIGMALAEALAQRGAHLLVSGRQQDALASLVDRFPNHITAVSADLTNASDRSRLVSAAHGAGCNMLINTAGSNQQGFFDTASDSDIEQLVAINLTATLQLTRALLPQLMAGPQATIITIGSTLGRLGYPGQVTYCATKFALRGFSQALRRELADTRVRVMYIAPRATRTAMNSPQTEALNAALGNTVDTPDAVALAIINAVEQQREELQIGLPERFFTRLNTLWPGAVDRALLRQLPVIRRFVATKESSL</sequence>
<dbReference type="SMART" id="SM00822">
    <property type="entry name" value="PKS_KR"/>
    <property type="match status" value="1"/>
</dbReference>
<name>A0A7Z0RZ75_9GAMM</name>
<comment type="similarity">
    <text evidence="1 3">Belongs to the short-chain dehydrogenases/reductases (SDR) family.</text>
</comment>
<dbReference type="NCBIfam" id="NF006565">
    <property type="entry name" value="PRK09072.1"/>
    <property type="match status" value="1"/>
</dbReference>
<protein>
    <submittedName>
        <fullName evidence="5">SDR family oxidoreductase</fullName>
    </submittedName>
</protein>
<keyword evidence="2" id="KW-0560">Oxidoreductase</keyword>
<evidence type="ECO:0000256" key="1">
    <source>
        <dbReference type="ARBA" id="ARBA00006484"/>
    </source>
</evidence>
<dbReference type="EMBL" id="JACCDE010000017">
    <property type="protein sequence ID" value="NYS78573.1"/>
    <property type="molecule type" value="Genomic_DNA"/>
</dbReference>
<dbReference type="RefSeq" id="WP_179916292.1">
    <property type="nucleotide sequence ID" value="NZ_JACCDE010000017.1"/>
</dbReference>
<dbReference type="PANTHER" id="PTHR44196">
    <property type="entry name" value="DEHYDROGENASE/REDUCTASE SDR FAMILY MEMBER 7B"/>
    <property type="match status" value="1"/>
</dbReference>
<dbReference type="PRINTS" id="PR00081">
    <property type="entry name" value="GDHRDH"/>
</dbReference>
<dbReference type="PANTHER" id="PTHR44196:SF1">
    <property type="entry name" value="DEHYDROGENASE_REDUCTASE SDR FAMILY MEMBER 7B"/>
    <property type="match status" value="1"/>
</dbReference>
<evidence type="ECO:0000259" key="4">
    <source>
        <dbReference type="SMART" id="SM00822"/>
    </source>
</evidence>
<organism evidence="5 6">
    <name type="scientific">Vreelandella glaciei</name>
    <dbReference type="NCBI Taxonomy" id="186761"/>
    <lineage>
        <taxon>Bacteria</taxon>
        <taxon>Pseudomonadati</taxon>
        <taxon>Pseudomonadota</taxon>
        <taxon>Gammaproteobacteria</taxon>
        <taxon>Oceanospirillales</taxon>
        <taxon>Halomonadaceae</taxon>
        <taxon>Vreelandella</taxon>
    </lineage>
</organism>
<dbReference type="Proteomes" id="UP000526892">
    <property type="component" value="Unassembled WGS sequence"/>
</dbReference>
<dbReference type="PROSITE" id="PS00061">
    <property type="entry name" value="ADH_SHORT"/>
    <property type="match status" value="1"/>
</dbReference>
<comment type="caution">
    <text evidence="5">The sequence shown here is derived from an EMBL/GenBank/DDBJ whole genome shotgun (WGS) entry which is preliminary data.</text>
</comment>
<reference evidence="5 6" key="1">
    <citation type="journal article" date="2003" name="Extremophiles">
        <title>Halomonas glaciei sp. nov. isolated from fast ice of Adelie Land, Antarctica.</title>
        <authorList>
            <person name="Reddy G.S."/>
            <person name="Raghavan P.U."/>
            <person name="Sarita N.B."/>
            <person name="Prakash J.S."/>
            <person name="Nagesh N."/>
            <person name="Delille D."/>
            <person name="Shivaji S."/>
        </authorList>
    </citation>
    <scope>NUCLEOTIDE SEQUENCE [LARGE SCALE GENOMIC DNA]</scope>
    <source>
        <strain evidence="5 6">DD39</strain>
    </source>
</reference>
<dbReference type="GO" id="GO:0016020">
    <property type="term" value="C:membrane"/>
    <property type="evidence" value="ECO:0007669"/>
    <property type="project" value="TreeGrafter"/>
</dbReference>
<dbReference type="Gene3D" id="3.40.50.720">
    <property type="entry name" value="NAD(P)-binding Rossmann-like Domain"/>
    <property type="match status" value="1"/>
</dbReference>
<dbReference type="Pfam" id="PF00106">
    <property type="entry name" value="adh_short"/>
    <property type="match status" value="1"/>
</dbReference>
<dbReference type="PRINTS" id="PR00080">
    <property type="entry name" value="SDRFAMILY"/>
</dbReference>
<accession>A0A7Z0RZ75</accession>
<feature type="domain" description="Ketoreductase" evidence="4">
    <location>
        <begin position="21"/>
        <end position="196"/>
    </location>
</feature>
<dbReference type="CDD" id="cd05233">
    <property type="entry name" value="SDR_c"/>
    <property type="match status" value="1"/>
</dbReference>
<dbReference type="InterPro" id="IPR036291">
    <property type="entry name" value="NAD(P)-bd_dom_sf"/>
</dbReference>
<dbReference type="SUPFAM" id="SSF51735">
    <property type="entry name" value="NAD(P)-binding Rossmann-fold domains"/>
    <property type="match status" value="1"/>
</dbReference>
<dbReference type="GO" id="GO:0016491">
    <property type="term" value="F:oxidoreductase activity"/>
    <property type="evidence" value="ECO:0007669"/>
    <property type="project" value="UniProtKB-KW"/>
</dbReference>
<evidence type="ECO:0000256" key="3">
    <source>
        <dbReference type="RuleBase" id="RU000363"/>
    </source>
</evidence>